<organism evidence="3 4">
    <name type="scientific">Stutzerimonas balearica</name>
    <dbReference type="NCBI Taxonomy" id="74829"/>
    <lineage>
        <taxon>Bacteria</taxon>
        <taxon>Pseudomonadati</taxon>
        <taxon>Pseudomonadota</taxon>
        <taxon>Gammaproteobacteria</taxon>
        <taxon>Pseudomonadales</taxon>
        <taxon>Pseudomonadaceae</taxon>
        <taxon>Stutzerimonas</taxon>
    </lineage>
</organism>
<evidence type="ECO:0000313" key="4">
    <source>
        <dbReference type="Proteomes" id="UP000595933"/>
    </source>
</evidence>
<evidence type="ECO:0000313" key="3">
    <source>
        <dbReference type="EMBL" id="QQN51218.1"/>
    </source>
</evidence>
<feature type="region of interest" description="Disordered" evidence="1">
    <location>
        <begin position="105"/>
        <end position="134"/>
    </location>
</feature>
<dbReference type="Gene3D" id="2.40.50.320">
    <property type="entry name" value="Copper binding periplasmic protein CusF"/>
    <property type="match status" value="1"/>
</dbReference>
<accession>A0A9X7YR86</accession>
<evidence type="ECO:0000256" key="1">
    <source>
        <dbReference type="SAM" id="MobiDB-lite"/>
    </source>
</evidence>
<reference evidence="3 4" key="1">
    <citation type="submission" date="2020-12" db="EMBL/GenBank/DDBJ databases">
        <title>FDA dAtabase for Regulatory Grade micrObial Sequences (FDA-ARGOS): Supporting development and validation of Infectious Disease Dx tests.</title>
        <authorList>
            <person name="Sproer C."/>
            <person name="Gronow S."/>
            <person name="Severitt S."/>
            <person name="Schroder I."/>
            <person name="Tallon L."/>
            <person name="Sadzewicz L."/>
            <person name="Zhao X."/>
            <person name="Boylan J."/>
            <person name="Ott S."/>
            <person name="Bowen H."/>
            <person name="Vavikolanu K."/>
            <person name="Mehta A."/>
            <person name="Aluvathingal J."/>
            <person name="Nadendla S."/>
            <person name="Lowell S."/>
            <person name="Myers T."/>
            <person name="Yan Y."/>
            <person name="Sichtig H."/>
        </authorList>
    </citation>
    <scope>NUCLEOTIDE SEQUENCE [LARGE SCALE GENOMIC DNA]</scope>
    <source>
        <strain evidence="3 4">FDAARGOS_1013</strain>
    </source>
</reference>
<protein>
    <submittedName>
        <fullName evidence="3">Copper-binding protein</fullName>
    </submittedName>
</protein>
<feature type="chain" id="PRO_5040985807" evidence="2">
    <location>
        <begin position="20"/>
        <end position="134"/>
    </location>
</feature>
<dbReference type="AlphaFoldDB" id="A0A9X7YR86"/>
<keyword evidence="2" id="KW-0732">Signal</keyword>
<dbReference type="InterPro" id="IPR042230">
    <property type="entry name" value="CusF_sf"/>
</dbReference>
<sequence length="134" mass="14047">MNLAHFALATVLLLPTAQAAETATTPAVNQQPTVQTASATGTVQKLMPEKNRIVIAHGPVPALGWPAMTMGFKATPAQIASLAPGDRIAFEFRSTGMRWPACASKSAEQAGQRRPWHPAATTTGKARRLSGSAC</sequence>
<feature type="signal peptide" evidence="2">
    <location>
        <begin position="1"/>
        <end position="19"/>
    </location>
</feature>
<dbReference type="EMBL" id="CP067013">
    <property type="protein sequence ID" value="QQN51218.1"/>
    <property type="molecule type" value="Genomic_DNA"/>
</dbReference>
<gene>
    <name evidence="3" type="ORF">I6H70_01715</name>
</gene>
<dbReference type="RefSeq" id="WP_200292038.1">
    <property type="nucleotide sequence ID" value="NZ_CP067013.1"/>
</dbReference>
<name>A0A9X7YR86_9GAMM</name>
<proteinExistence type="predicted"/>
<dbReference type="Pfam" id="PF11604">
    <property type="entry name" value="CusF_Ec"/>
    <property type="match status" value="1"/>
</dbReference>
<evidence type="ECO:0000256" key="2">
    <source>
        <dbReference type="SAM" id="SignalP"/>
    </source>
</evidence>
<dbReference type="InterPro" id="IPR021647">
    <property type="entry name" value="CusF_Ec"/>
</dbReference>
<dbReference type="Proteomes" id="UP000595933">
    <property type="component" value="Chromosome"/>
</dbReference>